<protein>
    <recommendedName>
        <fullName evidence="2">DUF7730 domain-containing protein</fullName>
    </recommendedName>
</protein>
<organism evidence="3 4">
    <name type="scientific">Fusarium oxysporum f. sp. cubense (strain race 1)</name>
    <name type="common">Panama disease fungus</name>
    <dbReference type="NCBI Taxonomy" id="1229664"/>
    <lineage>
        <taxon>Eukaryota</taxon>
        <taxon>Fungi</taxon>
        <taxon>Dikarya</taxon>
        <taxon>Ascomycota</taxon>
        <taxon>Pezizomycotina</taxon>
        <taxon>Sordariomycetes</taxon>
        <taxon>Hypocreomycetidae</taxon>
        <taxon>Hypocreales</taxon>
        <taxon>Nectriaceae</taxon>
        <taxon>Fusarium</taxon>
        <taxon>Fusarium oxysporum species complex</taxon>
    </lineage>
</organism>
<dbReference type="Proteomes" id="UP000016928">
    <property type="component" value="Unassembled WGS sequence"/>
</dbReference>
<dbReference type="OMA" id="NEAMITH"/>
<dbReference type="PANTHER" id="PTHR38790:SF4">
    <property type="entry name" value="2EXR DOMAIN-CONTAINING PROTEIN"/>
    <property type="match status" value="1"/>
</dbReference>
<sequence>MRVSEGSPYPPSESDISEIPRDLEKEDAIKKLSLLPNPPPRPRCLTPSGFRDVVTEQPGLPRPTFQHCAYYKLPPDVRRYILILTLGNRRLHMDFSYDYPDIQRVVDDTKPSSWLWWGSVCHRLPPDLDVSRTGPMTHGGPDGPWADTCRVGDARHCGSWPGSFPAKCRIGTMGWLLSCRQNYAEAIDILYSTNTIIMSNEAMITHLPQLLLPQRLASITSLEISWNLKSRYESGLWIPAATPSLFISRALQAAWAMLGPNAWPAISLHLDNLARVMLSLTEHAISLPDTPFDSILYDAKETGFVLYSEICHSYNQIWRSTDGAMDVIRLPYVDSYPKAPYHIDTSTSRAKATGYSMEATGPKKRNSLSALHRWEKSWALVLMISMTLSLFTLWKIFDGPDCILKCILATVERLLAGNSLQLCAMNTLPSITHISSYQKFKLASRVEHPDVYLLHEIKKISPRPSSNATSLLYTKTYLLLSPMSSIHRSPCLSDTKEDMDKSASMLYAT</sequence>
<evidence type="ECO:0000313" key="4">
    <source>
        <dbReference type="Proteomes" id="UP000016928"/>
    </source>
</evidence>
<name>N4U1N9_FUSC1</name>
<accession>N4U1N9</accession>
<dbReference type="Pfam" id="PF24864">
    <property type="entry name" value="DUF7730"/>
    <property type="match status" value="1"/>
</dbReference>
<dbReference type="OrthoDB" id="515692at2759"/>
<gene>
    <name evidence="3" type="ORF">FOC1_g10008027</name>
</gene>
<evidence type="ECO:0000313" key="3">
    <source>
        <dbReference type="EMBL" id="ENH63885.1"/>
    </source>
</evidence>
<evidence type="ECO:0000256" key="1">
    <source>
        <dbReference type="SAM" id="MobiDB-lite"/>
    </source>
</evidence>
<dbReference type="VEuPathDB" id="FungiDB:FOC1_g10008027"/>
<proteinExistence type="predicted"/>
<dbReference type="InterPro" id="IPR056632">
    <property type="entry name" value="DUF7730"/>
</dbReference>
<reference evidence="4" key="2">
    <citation type="journal article" date="2014" name="PLoS ONE">
        <title>Genome and Transcriptome Analysis of the Fungal Pathogen Fusarium oxysporum f. sp. cubense Causing Banana Vascular Wilt Disease.</title>
        <authorList>
            <person name="Guo L."/>
            <person name="Han L."/>
            <person name="Yang L."/>
            <person name="Zeng H."/>
            <person name="Fan D."/>
            <person name="Zhu Y."/>
            <person name="Feng Y."/>
            <person name="Wang G."/>
            <person name="Peng C."/>
            <person name="Jiang X."/>
            <person name="Zhou D."/>
            <person name="Ni P."/>
            <person name="Liang C."/>
            <person name="Liu L."/>
            <person name="Wang J."/>
            <person name="Mao C."/>
            <person name="Fang X."/>
            <person name="Peng M."/>
            <person name="Huang J."/>
        </authorList>
    </citation>
    <scope>NUCLEOTIDE SEQUENCE [LARGE SCALE GENOMIC DNA]</scope>
    <source>
        <strain evidence="4">race 1</strain>
    </source>
</reference>
<feature type="domain" description="DUF7730" evidence="2">
    <location>
        <begin position="70"/>
        <end position="279"/>
    </location>
</feature>
<dbReference type="AlphaFoldDB" id="N4U1N9"/>
<dbReference type="STRING" id="1229664.N4U1N9"/>
<feature type="region of interest" description="Disordered" evidence="1">
    <location>
        <begin position="1"/>
        <end position="20"/>
    </location>
</feature>
<evidence type="ECO:0000259" key="2">
    <source>
        <dbReference type="Pfam" id="PF24864"/>
    </source>
</evidence>
<dbReference type="EMBL" id="KB730535">
    <property type="protein sequence ID" value="ENH63885.1"/>
    <property type="molecule type" value="Genomic_DNA"/>
</dbReference>
<dbReference type="PANTHER" id="PTHR38790">
    <property type="entry name" value="2EXR DOMAIN-CONTAINING PROTEIN-RELATED"/>
    <property type="match status" value="1"/>
</dbReference>
<dbReference type="HOGENOM" id="CLU_535315_0_0_1"/>
<reference evidence="4" key="1">
    <citation type="submission" date="2012-09" db="EMBL/GenBank/DDBJ databases">
        <title>Genome sequencing and comparative transcriptomics of race 1 and race 4 of banana pathogen: Fusarium oxysporum f. sp. cubense.</title>
        <authorList>
            <person name="Fang X."/>
            <person name="Huang J."/>
        </authorList>
    </citation>
    <scope>NUCLEOTIDE SEQUENCE [LARGE SCALE GENOMIC DNA]</scope>
    <source>
        <strain evidence="4">race 1</strain>
    </source>
</reference>